<evidence type="ECO:0000313" key="2">
    <source>
        <dbReference type="Proteomes" id="UP000292235"/>
    </source>
</evidence>
<dbReference type="EMBL" id="CP036455">
    <property type="protein sequence ID" value="QBI53048.1"/>
    <property type="molecule type" value="Genomic_DNA"/>
</dbReference>
<accession>A0A4P6PXV8</accession>
<evidence type="ECO:0000313" key="1">
    <source>
        <dbReference type="EMBL" id="QBI53048.1"/>
    </source>
</evidence>
<dbReference type="OrthoDB" id="4332910at2"/>
<dbReference type="NCBIfam" id="NF033401">
    <property type="entry name" value="thiazolyl_BerA"/>
    <property type="match status" value="1"/>
</dbReference>
<protein>
    <recommendedName>
        <fullName evidence="3">Thiazolylpeptide-type bacteriocin</fullName>
    </recommendedName>
</protein>
<reference evidence="1 2" key="1">
    <citation type="submission" date="2019-02" db="EMBL/GenBank/DDBJ databases">
        <authorList>
            <person name="Khodamoradi S."/>
            <person name="Hahnke R.L."/>
            <person name="Kaempfer P."/>
            <person name="Schumann P."/>
            <person name="Rohde M."/>
            <person name="Steinert M."/>
            <person name="Luzhetskyy A."/>
            <person name="Wink J."/>
            <person name="Ruckert C."/>
        </authorList>
    </citation>
    <scope>NUCLEOTIDE SEQUENCE [LARGE SCALE GENOMIC DNA]</scope>
    <source>
        <strain evidence="1 2">M2</strain>
    </source>
</reference>
<dbReference type="NCBIfam" id="TIGR03892">
    <property type="entry name" value="thiopep_precurs"/>
    <property type="match status" value="1"/>
</dbReference>
<dbReference type="KEGG" id="strr:EKD16_06250"/>
<dbReference type="AlphaFoldDB" id="A0A4P6PXV8"/>
<dbReference type="Pfam" id="PF19409">
    <property type="entry name" value="Thiopep_pre"/>
    <property type="match status" value="1"/>
</dbReference>
<gene>
    <name evidence="1" type="ORF">EKD16_06250</name>
</gene>
<proteinExistence type="predicted"/>
<dbReference type="Proteomes" id="UP000292235">
    <property type="component" value="Chromosome"/>
</dbReference>
<dbReference type="InterPro" id="IPR023895">
    <property type="entry name" value="Thiopep_bacteriocin_prcur"/>
</dbReference>
<organism evidence="1 2">
    <name type="scientific">Streptomonospora litoralis</name>
    <dbReference type="NCBI Taxonomy" id="2498135"/>
    <lineage>
        <taxon>Bacteria</taxon>
        <taxon>Bacillati</taxon>
        <taxon>Actinomycetota</taxon>
        <taxon>Actinomycetes</taxon>
        <taxon>Streptosporangiales</taxon>
        <taxon>Nocardiopsidaceae</taxon>
        <taxon>Streptomonospora</taxon>
    </lineage>
</organism>
<evidence type="ECO:0008006" key="3">
    <source>
        <dbReference type="Google" id="ProtNLM"/>
    </source>
</evidence>
<name>A0A4P6PXV8_9ACTN</name>
<keyword evidence="2" id="KW-1185">Reference proteome</keyword>
<sequence>MDATNELDLNALEISDLIEDSSYNDETLSQVMAASCTTTGCTTSSSSSSSS</sequence>
<dbReference type="RefSeq" id="WP_131097485.1">
    <property type="nucleotide sequence ID" value="NZ_CP036455.1"/>
</dbReference>